<comment type="subcellular location">
    <subcellularLocation>
        <location evidence="1">Nucleus</location>
        <location evidence="1">Nucleolus</location>
    </subcellularLocation>
</comment>
<keyword evidence="7" id="KW-0238">DNA-binding</keyword>
<dbReference type="EMBL" id="JBJXBP010000003">
    <property type="protein sequence ID" value="KAL3838522.1"/>
    <property type="molecule type" value="Genomic_DNA"/>
</dbReference>
<dbReference type="PANTHER" id="PTHR31576">
    <property type="entry name" value="TATA BOX-BINDING PROTEIN-ASSOCIATED FACTOR RNA POLYMERASE I SUBUNIT B"/>
    <property type="match status" value="1"/>
</dbReference>
<dbReference type="Pfam" id="PF20645">
    <property type="entry name" value="Rrn7_cyclin_C"/>
    <property type="match status" value="1"/>
</dbReference>
<dbReference type="InterPro" id="IPR033599">
    <property type="entry name" value="TAF1B/Rrn7"/>
</dbReference>
<evidence type="ECO:0008006" key="15">
    <source>
        <dbReference type="Google" id="ProtNLM"/>
    </source>
</evidence>
<evidence type="ECO:0000256" key="10">
    <source>
        <dbReference type="SAM" id="MobiDB-lite"/>
    </source>
</evidence>
<feature type="domain" description="Rrn7/TAF1B N-terminal cyclin" evidence="11">
    <location>
        <begin position="130"/>
        <end position="263"/>
    </location>
</feature>
<comment type="caution">
    <text evidence="13">The sequence shown here is derived from an EMBL/GenBank/DDBJ whole genome shotgun (WGS) entry which is preliminary data.</text>
</comment>
<evidence type="ECO:0000256" key="4">
    <source>
        <dbReference type="ARBA" id="ARBA00022771"/>
    </source>
</evidence>
<dbReference type="GO" id="GO:0005730">
    <property type="term" value="C:nucleolus"/>
    <property type="evidence" value="ECO:0007669"/>
    <property type="project" value="UniProtKB-SubCell"/>
</dbReference>
<dbReference type="GO" id="GO:0003677">
    <property type="term" value="F:DNA binding"/>
    <property type="evidence" value="ECO:0007669"/>
    <property type="project" value="UniProtKB-KW"/>
</dbReference>
<comment type="similarity">
    <text evidence="2">Belongs to the RRN7/TAF1B family.</text>
</comment>
<keyword evidence="9" id="KW-0539">Nucleus</keyword>
<evidence type="ECO:0000256" key="5">
    <source>
        <dbReference type="ARBA" id="ARBA00022833"/>
    </source>
</evidence>
<evidence type="ECO:0000313" key="13">
    <source>
        <dbReference type="EMBL" id="KAL3838522.1"/>
    </source>
</evidence>
<keyword evidence="14" id="KW-1185">Reference proteome</keyword>
<proteinExistence type="inferred from homology"/>
<name>A0ABD3TQA8_9LAMI</name>
<organism evidence="13 14">
    <name type="scientific">Penstemon smallii</name>
    <dbReference type="NCBI Taxonomy" id="265156"/>
    <lineage>
        <taxon>Eukaryota</taxon>
        <taxon>Viridiplantae</taxon>
        <taxon>Streptophyta</taxon>
        <taxon>Embryophyta</taxon>
        <taxon>Tracheophyta</taxon>
        <taxon>Spermatophyta</taxon>
        <taxon>Magnoliopsida</taxon>
        <taxon>eudicotyledons</taxon>
        <taxon>Gunneridae</taxon>
        <taxon>Pentapetalae</taxon>
        <taxon>asterids</taxon>
        <taxon>lamiids</taxon>
        <taxon>Lamiales</taxon>
        <taxon>Plantaginaceae</taxon>
        <taxon>Cheloneae</taxon>
        <taxon>Penstemon</taxon>
    </lineage>
</organism>
<feature type="domain" description="Rrn7/TAF1B C-terminal cyclin" evidence="12">
    <location>
        <begin position="301"/>
        <end position="395"/>
    </location>
</feature>
<reference evidence="13 14" key="1">
    <citation type="submission" date="2024-12" db="EMBL/GenBank/DDBJ databases">
        <title>The unique morphological basis and parallel evolutionary history of personate flowers in Penstemon.</title>
        <authorList>
            <person name="Depatie T.H."/>
            <person name="Wessinger C.A."/>
        </authorList>
    </citation>
    <scope>NUCLEOTIDE SEQUENCE [LARGE SCALE GENOMIC DNA]</scope>
    <source>
        <strain evidence="13">WTNN_2</strain>
        <tissue evidence="13">Leaf</tissue>
    </source>
</reference>
<dbReference type="PANTHER" id="PTHR31576:SF2">
    <property type="entry name" value="TATA BOX-BINDING PROTEIN-ASSOCIATED FACTOR RNA POLYMERASE I SUBUNIT B"/>
    <property type="match status" value="1"/>
</dbReference>
<dbReference type="GO" id="GO:0008270">
    <property type="term" value="F:zinc ion binding"/>
    <property type="evidence" value="ECO:0007669"/>
    <property type="project" value="UniProtKB-KW"/>
</dbReference>
<keyword evidence="6" id="KW-0805">Transcription regulation</keyword>
<evidence type="ECO:0000256" key="6">
    <source>
        <dbReference type="ARBA" id="ARBA00023015"/>
    </source>
</evidence>
<protein>
    <recommendedName>
        <fullName evidence="15">TATA box-binding protein-associated factor RNA polymerase I subunit B</fullName>
    </recommendedName>
</protein>
<feature type="compositionally biased region" description="Polar residues" evidence="10">
    <location>
        <begin position="493"/>
        <end position="502"/>
    </location>
</feature>
<dbReference type="Proteomes" id="UP001634393">
    <property type="component" value="Unassembled WGS sequence"/>
</dbReference>
<sequence>MQQCQNCHSTVGFTASDDGFFYCTVCGAQGLETFSSLIDDDTVFNNYSNTVTRPRQATVIAAEPISQVKPSAPSQYDHPNILFDDLKEDDYERVGDDVGPTNPSDFGSKKTDISYEEYYSAIRSRYLCGIQIMIQLQCRVLVERFNVSSLIVGLVGPIWLRLLASTRIMNDDWAEKVCQDSETQTQDDAKESQPRGKYRSEPSNFYGRRLVMIWYNSISTNIPKFYSLAISFLACHVAREAILPTDILKWSLEENLPYFAAFGEIEKNLGPNSDACPISAYRMFRPIRAISSQKLESVTADIAKRIGLDLPPVNFYAIASRYCRQLSLPTEEILPMACRICEWSMPPELYLSSNEYRIPTRACVMSILIVAIRILFDINGYGMWESSLSSPSSVSNNEEPKTEPDIEDSKLNVSELLQNLEAKYKELHDEYDYSSDCPSYLNYCKDALFSGLGPNEPEEKKLIKELWDFYNKDTGTSTCQVDSPRSKNKRSRNAINGNQDNVRGSDDERTPSTSQSNRTSCIKKQDECSRKERAVRRMKLDMEENKFCYISPRTKVKRKDYLHYARRRKDVYIYAVHADYYVLLRSCAKVAQVETRIMHIAVLSFERRLNWLEKRIDESLHYKQDVNDVCDFCCDESVQIAGIG</sequence>
<dbReference type="InterPro" id="IPR048540">
    <property type="entry name" value="Rrn7_cyclin_N"/>
</dbReference>
<feature type="region of interest" description="Disordered" evidence="10">
    <location>
        <begin position="179"/>
        <end position="200"/>
    </location>
</feature>
<dbReference type="InterPro" id="IPR048538">
    <property type="entry name" value="Rrn7_cyclin_C"/>
</dbReference>
<keyword evidence="3" id="KW-0479">Metal-binding</keyword>
<evidence type="ECO:0000256" key="7">
    <source>
        <dbReference type="ARBA" id="ARBA00023125"/>
    </source>
</evidence>
<evidence type="ECO:0000256" key="8">
    <source>
        <dbReference type="ARBA" id="ARBA00023163"/>
    </source>
</evidence>
<dbReference type="Pfam" id="PF20644">
    <property type="entry name" value="Rrn7_cyclin_N"/>
    <property type="match status" value="1"/>
</dbReference>
<evidence type="ECO:0000256" key="2">
    <source>
        <dbReference type="ARBA" id="ARBA00006899"/>
    </source>
</evidence>
<keyword evidence="5" id="KW-0862">Zinc</keyword>
<feature type="compositionally biased region" description="Basic and acidic residues" evidence="10">
    <location>
        <begin position="187"/>
        <end position="200"/>
    </location>
</feature>
<evidence type="ECO:0000259" key="12">
    <source>
        <dbReference type="Pfam" id="PF20645"/>
    </source>
</evidence>
<keyword evidence="4" id="KW-0863">Zinc-finger</keyword>
<evidence type="ECO:0000259" key="11">
    <source>
        <dbReference type="Pfam" id="PF20644"/>
    </source>
</evidence>
<feature type="compositionally biased region" description="Polar residues" evidence="10">
    <location>
        <begin position="511"/>
        <end position="522"/>
    </location>
</feature>
<accession>A0ABD3TQA8</accession>
<dbReference type="AlphaFoldDB" id="A0ABD3TQA8"/>
<gene>
    <name evidence="13" type="ORF">ACJIZ3_023113</name>
</gene>
<evidence type="ECO:0000256" key="1">
    <source>
        <dbReference type="ARBA" id="ARBA00004604"/>
    </source>
</evidence>
<evidence type="ECO:0000256" key="9">
    <source>
        <dbReference type="ARBA" id="ARBA00023242"/>
    </source>
</evidence>
<evidence type="ECO:0000256" key="3">
    <source>
        <dbReference type="ARBA" id="ARBA00022723"/>
    </source>
</evidence>
<evidence type="ECO:0000313" key="14">
    <source>
        <dbReference type="Proteomes" id="UP001634393"/>
    </source>
</evidence>
<keyword evidence="8" id="KW-0804">Transcription</keyword>
<feature type="region of interest" description="Disordered" evidence="10">
    <location>
        <begin position="477"/>
        <end position="523"/>
    </location>
</feature>